<sequence length="190" mass="21313">MLHDMLHIPIPLLEKILRPIIVYIALILLLRVFGKRELAQLNPMDLVVLLSLSNTVQNAIIGDDNSLSGGIVGAIALLAANYILNRILFRMPKLNDLLQGTETVLIRDGMLDEKAMRDEILTREELVGVLHKQGIRGLGDVEEATLEPSGTFYVEAKKDSFPRTRHEEILSKIEELMQEVKKLQQADAAR</sequence>
<comment type="similarity">
    <text evidence="2">Belongs to the UPF0702 family.</text>
</comment>
<feature type="domain" description="YetF C-terminal" evidence="8">
    <location>
        <begin position="92"/>
        <end position="163"/>
    </location>
</feature>
<proteinExistence type="inferred from homology"/>
<feature type="transmembrane region" description="Helical" evidence="7">
    <location>
        <begin position="67"/>
        <end position="84"/>
    </location>
</feature>
<dbReference type="Pfam" id="PF04239">
    <property type="entry name" value="DUF421"/>
    <property type="match status" value="1"/>
</dbReference>
<gene>
    <name evidence="9" type="ORF">SAMN05443244_3130</name>
</gene>
<keyword evidence="6 7" id="KW-0472">Membrane</keyword>
<dbReference type="GO" id="GO:0005886">
    <property type="term" value="C:plasma membrane"/>
    <property type="evidence" value="ECO:0007669"/>
    <property type="project" value="UniProtKB-SubCell"/>
</dbReference>
<keyword evidence="3" id="KW-1003">Cell membrane</keyword>
<evidence type="ECO:0000256" key="2">
    <source>
        <dbReference type="ARBA" id="ARBA00006448"/>
    </source>
</evidence>
<evidence type="ECO:0000256" key="6">
    <source>
        <dbReference type="ARBA" id="ARBA00023136"/>
    </source>
</evidence>
<reference evidence="9 10" key="1">
    <citation type="submission" date="2016-10" db="EMBL/GenBank/DDBJ databases">
        <authorList>
            <person name="de Groot N.N."/>
        </authorList>
    </citation>
    <scope>NUCLEOTIDE SEQUENCE [LARGE SCALE GENOMIC DNA]</scope>
    <source>
        <strain evidence="9 10">AB35.6</strain>
    </source>
</reference>
<evidence type="ECO:0000256" key="1">
    <source>
        <dbReference type="ARBA" id="ARBA00004651"/>
    </source>
</evidence>
<evidence type="ECO:0000313" key="9">
    <source>
        <dbReference type="EMBL" id="SEC30181.1"/>
    </source>
</evidence>
<evidence type="ECO:0000256" key="3">
    <source>
        <dbReference type="ARBA" id="ARBA00022475"/>
    </source>
</evidence>
<comment type="subcellular location">
    <subcellularLocation>
        <location evidence="1">Cell membrane</location>
        <topology evidence="1">Multi-pass membrane protein</topology>
    </subcellularLocation>
</comment>
<accession>A0A1H4RER5</accession>
<keyword evidence="5 7" id="KW-1133">Transmembrane helix</keyword>
<dbReference type="PANTHER" id="PTHR34582:SF6">
    <property type="entry name" value="UPF0702 TRANSMEMBRANE PROTEIN YCAP"/>
    <property type="match status" value="1"/>
</dbReference>
<dbReference type="EMBL" id="FNSD01000001">
    <property type="protein sequence ID" value="SEC30181.1"/>
    <property type="molecule type" value="Genomic_DNA"/>
</dbReference>
<evidence type="ECO:0000313" key="10">
    <source>
        <dbReference type="Proteomes" id="UP000182409"/>
    </source>
</evidence>
<organism evidence="9 10">
    <name type="scientific">Terriglobus roseus</name>
    <dbReference type="NCBI Taxonomy" id="392734"/>
    <lineage>
        <taxon>Bacteria</taxon>
        <taxon>Pseudomonadati</taxon>
        <taxon>Acidobacteriota</taxon>
        <taxon>Terriglobia</taxon>
        <taxon>Terriglobales</taxon>
        <taxon>Acidobacteriaceae</taxon>
        <taxon>Terriglobus</taxon>
    </lineage>
</organism>
<dbReference type="Proteomes" id="UP000182409">
    <property type="component" value="Unassembled WGS sequence"/>
</dbReference>
<evidence type="ECO:0000256" key="4">
    <source>
        <dbReference type="ARBA" id="ARBA00022692"/>
    </source>
</evidence>
<protein>
    <recommendedName>
        <fullName evidence="8">YetF C-terminal domain-containing protein</fullName>
    </recommendedName>
</protein>
<dbReference type="OrthoDB" id="9778331at2"/>
<dbReference type="Gene3D" id="3.30.240.20">
    <property type="entry name" value="bsu07140 like domains"/>
    <property type="match status" value="1"/>
</dbReference>
<evidence type="ECO:0000256" key="7">
    <source>
        <dbReference type="SAM" id="Phobius"/>
    </source>
</evidence>
<dbReference type="InterPro" id="IPR007353">
    <property type="entry name" value="DUF421"/>
</dbReference>
<dbReference type="PANTHER" id="PTHR34582">
    <property type="entry name" value="UPF0702 TRANSMEMBRANE PROTEIN YCAP"/>
    <property type="match status" value="1"/>
</dbReference>
<dbReference type="AlphaFoldDB" id="A0A1H4RER5"/>
<name>A0A1H4RER5_9BACT</name>
<feature type="transmembrane region" description="Helical" evidence="7">
    <location>
        <begin position="16"/>
        <end position="34"/>
    </location>
</feature>
<keyword evidence="4 7" id="KW-0812">Transmembrane</keyword>
<dbReference type="RefSeq" id="WP_074654896.1">
    <property type="nucleotide sequence ID" value="NZ_FNSD01000001.1"/>
</dbReference>
<evidence type="ECO:0000259" key="8">
    <source>
        <dbReference type="Pfam" id="PF04239"/>
    </source>
</evidence>
<evidence type="ECO:0000256" key="5">
    <source>
        <dbReference type="ARBA" id="ARBA00022989"/>
    </source>
</evidence>
<dbReference type="InterPro" id="IPR023090">
    <property type="entry name" value="UPF0702_alpha/beta_dom_sf"/>
</dbReference>